<dbReference type="EMBL" id="KJ804259">
    <property type="protein sequence ID" value="AIA64142.1"/>
    <property type="molecule type" value="Genomic_DNA"/>
</dbReference>
<reference evidence="2 3" key="1">
    <citation type="journal article" date="2014" name="Genome Announc.">
        <title>Complete Genome Sequence of a Staphylococcus epidermidis Bacteriophage Isolated from the Anterior Nares of Humans.</title>
        <authorList>
            <person name="Aswani V.H."/>
            <person name="Tremblay D.M."/>
            <person name="Moineau S."/>
            <person name="Shukla S.K."/>
        </authorList>
    </citation>
    <scope>NUCLEOTIDE SEQUENCE [LARGE SCALE GENOMIC DNA]</scope>
</reference>
<dbReference type="KEGG" id="vg:19685857"/>
<dbReference type="Proteomes" id="UP000026999">
    <property type="component" value="Segment"/>
</dbReference>
<sequence length="58" mass="6682">MIIGIVGLSIVFCVYILITTSIILKLVKDNKEKYNTINDLISKEHELLIDVKKLEKHK</sequence>
<dbReference type="GeneID" id="19685857"/>
<gene>
    <name evidence="2" type="ORF">PHAGE6E_116</name>
</gene>
<evidence type="ECO:0000313" key="2">
    <source>
        <dbReference type="EMBL" id="AIA64142.1"/>
    </source>
</evidence>
<organism evidence="2 3">
    <name type="scientific">Staphylococcus phage 6ec</name>
    <dbReference type="NCBI Taxonomy" id="1500386"/>
    <lineage>
        <taxon>Viruses</taxon>
        <taxon>Duplodnaviria</taxon>
        <taxon>Heunggongvirae</taxon>
        <taxon>Uroviricota</taxon>
        <taxon>Caudoviricetes</taxon>
        <taxon>Sextaecvirus</taxon>
        <taxon>Sextaecvirus sextaec</taxon>
    </lineage>
</organism>
<accession>A0A060AKN4</accession>
<name>A0A060AKN4_9CAUD</name>
<keyword evidence="3" id="KW-1185">Reference proteome</keyword>
<proteinExistence type="predicted"/>
<evidence type="ECO:0000256" key="1">
    <source>
        <dbReference type="SAM" id="Phobius"/>
    </source>
</evidence>
<evidence type="ECO:0000313" key="3">
    <source>
        <dbReference type="Proteomes" id="UP000026999"/>
    </source>
</evidence>
<keyword evidence="1" id="KW-1133">Transmembrane helix</keyword>
<feature type="transmembrane region" description="Helical" evidence="1">
    <location>
        <begin position="6"/>
        <end position="27"/>
    </location>
</feature>
<keyword evidence="1" id="KW-0812">Transmembrane</keyword>
<protein>
    <submittedName>
        <fullName evidence="2">Uncharacterized protein</fullName>
    </submittedName>
</protein>
<dbReference type="RefSeq" id="YP_009042621.1">
    <property type="nucleotide sequence ID" value="NC_024355.1"/>
</dbReference>
<keyword evidence="1" id="KW-0472">Membrane</keyword>